<keyword evidence="2" id="KW-1185">Reference proteome</keyword>
<dbReference type="Proteomes" id="UP000297299">
    <property type="component" value="Unassembled WGS sequence"/>
</dbReference>
<comment type="caution">
    <text evidence="1">The sequence shown here is derived from an EMBL/GenBank/DDBJ whole genome shotgun (WGS) entry which is preliminary data.</text>
</comment>
<evidence type="ECO:0000313" key="1">
    <source>
        <dbReference type="EMBL" id="TEY57533.1"/>
    </source>
</evidence>
<dbReference type="EMBL" id="PHWZ01000215">
    <property type="protein sequence ID" value="TEY57533.1"/>
    <property type="molecule type" value="Genomic_DNA"/>
</dbReference>
<gene>
    <name evidence="1" type="ORF">BOTCAL_0215g00150</name>
</gene>
<organism evidence="1 2">
    <name type="scientific">Botryotinia calthae</name>
    <dbReference type="NCBI Taxonomy" id="38488"/>
    <lineage>
        <taxon>Eukaryota</taxon>
        <taxon>Fungi</taxon>
        <taxon>Dikarya</taxon>
        <taxon>Ascomycota</taxon>
        <taxon>Pezizomycotina</taxon>
        <taxon>Leotiomycetes</taxon>
        <taxon>Helotiales</taxon>
        <taxon>Sclerotiniaceae</taxon>
        <taxon>Botryotinia</taxon>
    </lineage>
</organism>
<dbReference type="AlphaFoldDB" id="A0A4Y8D125"/>
<protein>
    <submittedName>
        <fullName evidence="1">Uncharacterized protein</fullName>
    </submittedName>
</protein>
<proteinExistence type="predicted"/>
<name>A0A4Y8D125_9HELO</name>
<accession>A0A4Y8D125</accession>
<evidence type="ECO:0000313" key="2">
    <source>
        <dbReference type="Proteomes" id="UP000297299"/>
    </source>
</evidence>
<sequence length="73" mass="8180">MARSSKLFFITSPSKRILTTLSHLIHQSSLTSTSASLESAFTPFTEHGNICTFKSSLAFMILPKLVVNRYRET</sequence>
<reference evidence="1 2" key="1">
    <citation type="submission" date="2017-11" db="EMBL/GenBank/DDBJ databases">
        <title>Comparative genomics of Botrytis spp.</title>
        <authorList>
            <person name="Valero-Jimenez C.A."/>
            <person name="Tapia P."/>
            <person name="Veloso J."/>
            <person name="Silva-Moreno E."/>
            <person name="Staats M."/>
            <person name="Valdes J.H."/>
            <person name="Van Kan J.A.L."/>
        </authorList>
    </citation>
    <scope>NUCLEOTIDE SEQUENCE [LARGE SCALE GENOMIC DNA]</scope>
    <source>
        <strain evidence="1 2">MUCL2830</strain>
    </source>
</reference>